<dbReference type="RefSeq" id="XP_009538284.1">
    <property type="nucleotide sequence ID" value="XM_009539989.1"/>
</dbReference>
<keyword evidence="1" id="KW-0175">Coiled coil</keyword>
<dbReference type="EMBL" id="JH159164">
    <property type="protein sequence ID" value="EGZ06387.1"/>
    <property type="molecule type" value="Genomic_DNA"/>
</dbReference>
<dbReference type="InterPro" id="IPR004827">
    <property type="entry name" value="bZIP"/>
</dbReference>
<dbReference type="GO" id="GO:0003700">
    <property type="term" value="F:DNA-binding transcription factor activity"/>
    <property type="evidence" value="ECO:0007669"/>
    <property type="project" value="InterPro"/>
</dbReference>
<name>G5ADY5_PHYSP</name>
<dbReference type="InterPro" id="IPR046347">
    <property type="entry name" value="bZIP_sf"/>
</dbReference>
<feature type="coiled-coil region" evidence="1">
    <location>
        <begin position="27"/>
        <end position="54"/>
    </location>
</feature>
<proteinExistence type="predicted"/>
<dbReference type="KEGG" id="psoj:PHYSODRAFT_319801"/>
<protein>
    <recommendedName>
        <fullName evidence="3">BZIP domain-containing protein</fullName>
    </recommendedName>
</protein>
<feature type="compositionally biased region" description="Basic and acidic residues" evidence="2">
    <location>
        <begin position="7"/>
        <end position="23"/>
    </location>
</feature>
<feature type="domain" description="BZIP" evidence="3">
    <location>
        <begin position="9"/>
        <end position="51"/>
    </location>
</feature>
<dbReference type="SMR" id="G5ADY5"/>
<evidence type="ECO:0000313" key="5">
    <source>
        <dbReference type="Proteomes" id="UP000002640"/>
    </source>
</evidence>
<gene>
    <name evidence="4" type="ORF">PHYSODRAFT_319801</name>
</gene>
<dbReference type="Proteomes" id="UP000002640">
    <property type="component" value="Unassembled WGS sequence"/>
</dbReference>
<accession>G5ADY5</accession>
<dbReference type="Pfam" id="PF07716">
    <property type="entry name" value="bZIP_2"/>
    <property type="match status" value="1"/>
</dbReference>
<dbReference type="AlphaFoldDB" id="G5ADY5"/>
<dbReference type="InParanoid" id="G5ADY5"/>
<feature type="region of interest" description="Disordered" evidence="2">
    <location>
        <begin position="1"/>
        <end position="23"/>
    </location>
</feature>
<sequence length="157" mass="18471">MIRRRKFTPEQKEARRVKNREGMRKIRQRQRQELLELKTTIVQLETQYDELCQHAGKQTEPQKAAWRRQIQRALDFESSSLAAAQQFKKATTVELDTIDEAQAEEELGFHPLTEWDLTRAILANKREICRVESRLQPSTGLLAARNHRMQAFGWDIV</sequence>
<dbReference type="SUPFAM" id="SSF57959">
    <property type="entry name" value="Leucine zipper domain"/>
    <property type="match status" value="1"/>
</dbReference>
<keyword evidence="5" id="KW-1185">Reference proteome</keyword>
<evidence type="ECO:0000256" key="1">
    <source>
        <dbReference type="SAM" id="Coils"/>
    </source>
</evidence>
<reference evidence="4 5" key="1">
    <citation type="journal article" date="2006" name="Science">
        <title>Phytophthora genome sequences uncover evolutionary origins and mechanisms of pathogenesis.</title>
        <authorList>
            <person name="Tyler B.M."/>
            <person name="Tripathy S."/>
            <person name="Zhang X."/>
            <person name="Dehal P."/>
            <person name="Jiang R.H."/>
            <person name="Aerts A."/>
            <person name="Arredondo F.D."/>
            <person name="Baxter L."/>
            <person name="Bensasson D."/>
            <person name="Beynon J.L."/>
            <person name="Chapman J."/>
            <person name="Damasceno C.M."/>
            <person name="Dorrance A.E."/>
            <person name="Dou D."/>
            <person name="Dickerman A.W."/>
            <person name="Dubchak I.L."/>
            <person name="Garbelotto M."/>
            <person name="Gijzen M."/>
            <person name="Gordon S.G."/>
            <person name="Govers F."/>
            <person name="Grunwald N.J."/>
            <person name="Huang W."/>
            <person name="Ivors K.L."/>
            <person name="Jones R.W."/>
            <person name="Kamoun S."/>
            <person name="Krampis K."/>
            <person name="Lamour K.H."/>
            <person name="Lee M.K."/>
            <person name="McDonald W.H."/>
            <person name="Medina M."/>
            <person name="Meijer H.J."/>
            <person name="Nordberg E.K."/>
            <person name="Maclean D.J."/>
            <person name="Ospina-Giraldo M.D."/>
            <person name="Morris P.F."/>
            <person name="Phuntumart V."/>
            <person name="Putnam N.H."/>
            <person name="Rash S."/>
            <person name="Rose J.K."/>
            <person name="Sakihama Y."/>
            <person name="Salamov A.A."/>
            <person name="Savidor A."/>
            <person name="Scheuring C.F."/>
            <person name="Smith B.M."/>
            <person name="Sobral B.W."/>
            <person name="Terry A."/>
            <person name="Torto-Alalibo T.A."/>
            <person name="Win J."/>
            <person name="Xu Z."/>
            <person name="Zhang H."/>
            <person name="Grigoriev I.V."/>
            <person name="Rokhsar D.S."/>
            <person name="Boore J.L."/>
        </authorList>
    </citation>
    <scope>NUCLEOTIDE SEQUENCE [LARGE SCALE GENOMIC DNA]</scope>
    <source>
        <strain evidence="4 5">P6497</strain>
    </source>
</reference>
<evidence type="ECO:0000256" key="2">
    <source>
        <dbReference type="SAM" id="MobiDB-lite"/>
    </source>
</evidence>
<dbReference type="OMA" id="HAGKQTE"/>
<dbReference type="GeneID" id="20644371"/>
<evidence type="ECO:0000313" key="4">
    <source>
        <dbReference type="EMBL" id="EGZ06387.1"/>
    </source>
</evidence>
<evidence type="ECO:0000259" key="3">
    <source>
        <dbReference type="Pfam" id="PF07716"/>
    </source>
</evidence>
<organism evidence="4 5">
    <name type="scientific">Phytophthora sojae (strain P6497)</name>
    <name type="common">Soybean stem and root rot agent</name>
    <name type="synonym">Phytophthora megasperma f. sp. glycines</name>
    <dbReference type="NCBI Taxonomy" id="1094619"/>
    <lineage>
        <taxon>Eukaryota</taxon>
        <taxon>Sar</taxon>
        <taxon>Stramenopiles</taxon>
        <taxon>Oomycota</taxon>
        <taxon>Peronosporomycetes</taxon>
        <taxon>Peronosporales</taxon>
        <taxon>Peronosporaceae</taxon>
        <taxon>Phytophthora</taxon>
    </lineage>
</organism>